<comment type="caution">
    <text evidence="1">The sequence shown here is derived from an EMBL/GenBank/DDBJ whole genome shotgun (WGS) entry which is preliminary data.</text>
</comment>
<name>A0A820CM82_9BILA</name>
<sequence>MIRPQTPIGSCQ</sequence>
<feature type="non-terminal residue" evidence="1">
    <location>
        <position position="12"/>
    </location>
</feature>
<accession>A0A820CM82</accession>
<gene>
    <name evidence="1" type="ORF">JBS370_LOCUS37568</name>
</gene>
<reference evidence="1" key="1">
    <citation type="submission" date="2021-02" db="EMBL/GenBank/DDBJ databases">
        <authorList>
            <person name="Nowell W R."/>
        </authorList>
    </citation>
    <scope>NUCLEOTIDE SEQUENCE</scope>
</reference>
<proteinExistence type="predicted"/>
<dbReference type="Proteomes" id="UP000663836">
    <property type="component" value="Unassembled WGS sequence"/>
</dbReference>
<organism evidence="1 2">
    <name type="scientific">Rotaria sordida</name>
    <dbReference type="NCBI Taxonomy" id="392033"/>
    <lineage>
        <taxon>Eukaryota</taxon>
        <taxon>Metazoa</taxon>
        <taxon>Spiralia</taxon>
        <taxon>Gnathifera</taxon>
        <taxon>Rotifera</taxon>
        <taxon>Eurotatoria</taxon>
        <taxon>Bdelloidea</taxon>
        <taxon>Philodinida</taxon>
        <taxon>Philodinidae</taxon>
        <taxon>Rotaria</taxon>
    </lineage>
</organism>
<protein>
    <submittedName>
        <fullName evidence="1">Uncharacterized protein</fullName>
    </submittedName>
</protein>
<dbReference type="EMBL" id="CAJOBD010017696">
    <property type="protein sequence ID" value="CAF4223889.1"/>
    <property type="molecule type" value="Genomic_DNA"/>
</dbReference>
<evidence type="ECO:0000313" key="2">
    <source>
        <dbReference type="Proteomes" id="UP000663836"/>
    </source>
</evidence>
<evidence type="ECO:0000313" key="1">
    <source>
        <dbReference type="EMBL" id="CAF4223889.1"/>
    </source>
</evidence>